<dbReference type="PANTHER" id="PTHR43401">
    <property type="entry name" value="L-THREONINE 3-DEHYDROGENASE"/>
    <property type="match status" value="1"/>
</dbReference>
<dbReference type="Pfam" id="PF00107">
    <property type="entry name" value="ADH_zinc_N"/>
    <property type="match status" value="1"/>
</dbReference>
<dbReference type="Gene3D" id="3.40.50.720">
    <property type="entry name" value="NAD(P)-binding Rossmann-like Domain"/>
    <property type="match status" value="1"/>
</dbReference>
<accession>A0A382T2C9</accession>
<proteinExistence type="predicted"/>
<gene>
    <name evidence="5" type="ORF">METZ01_LOCUS368987</name>
</gene>
<name>A0A382T2C9_9ZZZZ</name>
<feature type="transmembrane region" description="Helical" evidence="2">
    <location>
        <begin position="169"/>
        <end position="188"/>
    </location>
</feature>
<dbReference type="InterPro" id="IPR050129">
    <property type="entry name" value="Zn_alcohol_dh"/>
</dbReference>
<evidence type="ECO:0000259" key="4">
    <source>
        <dbReference type="Pfam" id="PF08240"/>
    </source>
</evidence>
<dbReference type="EMBL" id="UINC01133287">
    <property type="protein sequence ID" value="SVD16133.1"/>
    <property type="molecule type" value="Genomic_DNA"/>
</dbReference>
<keyword evidence="2" id="KW-1133">Transmembrane helix</keyword>
<protein>
    <recommendedName>
        <fullName evidence="6">Enoyl reductase (ER) domain-containing protein</fullName>
    </recommendedName>
</protein>
<evidence type="ECO:0000313" key="5">
    <source>
        <dbReference type="EMBL" id="SVD16133.1"/>
    </source>
</evidence>
<dbReference type="GO" id="GO:0016491">
    <property type="term" value="F:oxidoreductase activity"/>
    <property type="evidence" value="ECO:0007669"/>
    <property type="project" value="UniProtKB-KW"/>
</dbReference>
<dbReference type="SUPFAM" id="SSF51735">
    <property type="entry name" value="NAD(P)-binding Rossmann-fold domains"/>
    <property type="match status" value="1"/>
</dbReference>
<dbReference type="Gene3D" id="3.90.180.10">
    <property type="entry name" value="Medium-chain alcohol dehydrogenases, catalytic domain"/>
    <property type="match status" value="1"/>
</dbReference>
<evidence type="ECO:0000256" key="2">
    <source>
        <dbReference type="SAM" id="Phobius"/>
    </source>
</evidence>
<evidence type="ECO:0000259" key="3">
    <source>
        <dbReference type="Pfam" id="PF00107"/>
    </source>
</evidence>
<dbReference type="Pfam" id="PF08240">
    <property type="entry name" value="ADH_N"/>
    <property type="match status" value="1"/>
</dbReference>
<keyword evidence="2" id="KW-0812">Transmembrane</keyword>
<dbReference type="InterPro" id="IPR013149">
    <property type="entry name" value="ADH-like_C"/>
</dbReference>
<sequence length="303" mass="32922">MLAAVLDNIKEINVREFQNPTIPTSGAILKVHSCGICSSDLKFINHGDRVKEFPAILGHEIAGEIIEIDKNTSDFNVGDRVALAAEIPCKKCRPCLNDLENLCDNVLSIGTTIQGGFSEFMPLSKDLLVRGPINLIPQNLTYNQASLAETLGCVINAMDFCRMKSGKTVAIIGAGYMGCLMINVARLLGAKKIVMIDKDAKRLKRAEAFSADIYLSTKDLNSFVQLALNEVDNEGFDAVFAACSNTEAFKQSILLGGKGAYINLFGGINKNENDLVSFSSNFVHYRQITVGGTFSSTKNNHKT</sequence>
<feature type="domain" description="Alcohol dehydrogenase-like C-terminal" evidence="3">
    <location>
        <begin position="178"/>
        <end position="298"/>
    </location>
</feature>
<dbReference type="InterPro" id="IPR036291">
    <property type="entry name" value="NAD(P)-bd_dom_sf"/>
</dbReference>
<dbReference type="AlphaFoldDB" id="A0A382T2C9"/>
<dbReference type="InterPro" id="IPR011032">
    <property type="entry name" value="GroES-like_sf"/>
</dbReference>
<feature type="domain" description="Alcohol dehydrogenase-like N-terminal" evidence="4">
    <location>
        <begin position="27"/>
        <end position="130"/>
    </location>
</feature>
<reference evidence="5" key="1">
    <citation type="submission" date="2018-05" db="EMBL/GenBank/DDBJ databases">
        <authorList>
            <person name="Lanie J.A."/>
            <person name="Ng W.-L."/>
            <person name="Kazmierczak K.M."/>
            <person name="Andrzejewski T.M."/>
            <person name="Davidsen T.M."/>
            <person name="Wayne K.J."/>
            <person name="Tettelin H."/>
            <person name="Glass J.I."/>
            <person name="Rusch D."/>
            <person name="Podicherti R."/>
            <person name="Tsui H.-C.T."/>
            <person name="Winkler M.E."/>
        </authorList>
    </citation>
    <scope>NUCLEOTIDE SEQUENCE</scope>
</reference>
<dbReference type="PANTHER" id="PTHR43401:SF2">
    <property type="entry name" value="L-THREONINE 3-DEHYDROGENASE"/>
    <property type="match status" value="1"/>
</dbReference>
<evidence type="ECO:0000256" key="1">
    <source>
        <dbReference type="ARBA" id="ARBA00023002"/>
    </source>
</evidence>
<organism evidence="5">
    <name type="scientific">marine metagenome</name>
    <dbReference type="NCBI Taxonomy" id="408172"/>
    <lineage>
        <taxon>unclassified sequences</taxon>
        <taxon>metagenomes</taxon>
        <taxon>ecological metagenomes</taxon>
    </lineage>
</organism>
<keyword evidence="1" id="KW-0560">Oxidoreductase</keyword>
<keyword evidence="2" id="KW-0472">Membrane</keyword>
<dbReference type="InterPro" id="IPR013154">
    <property type="entry name" value="ADH-like_N"/>
</dbReference>
<dbReference type="SUPFAM" id="SSF50129">
    <property type="entry name" value="GroES-like"/>
    <property type="match status" value="1"/>
</dbReference>
<evidence type="ECO:0008006" key="6">
    <source>
        <dbReference type="Google" id="ProtNLM"/>
    </source>
</evidence>
<feature type="non-terminal residue" evidence="5">
    <location>
        <position position="303"/>
    </location>
</feature>